<dbReference type="InterPro" id="IPR036291">
    <property type="entry name" value="NAD(P)-bd_dom_sf"/>
</dbReference>
<protein>
    <submittedName>
        <fullName evidence="4">Oxidoreductase</fullName>
    </submittedName>
</protein>
<dbReference type="SUPFAM" id="SSF51735">
    <property type="entry name" value="NAD(P)-binding Rossmann-fold domains"/>
    <property type="match status" value="2"/>
</dbReference>
<feature type="domain" description="NAD-dependent epimerase/dehydratase" evidence="2">
    <location>
        <begin position="369"/>
        <end position="592"/>
    </location>
</feature>
<dbReference type="InterPro" id="IPR050463">
    <property type="entry name" value="Gfo/Idh/MocA_oxidrdct_glycsds"/>
</dbReference>
<dbReference type="OrthoDB" id="7798185at2"/>
<reference evidence="4 5" key="1">
    <citation type="submission" date="2015-04" db="EMBL/GenBank/DDBJ databases">
        <title>The draft genome sequence of Roseovarius sp.R12b.</title>
        <authorList>
            <person name="Li G."/>
            <person name="Lai Q."/>
            <person name="Shao Z."/>
            <person name="Yan P."/>
        </authorList>
    </citation>
    <scope>NUCLEOTIDE SEQUENCE [LARGE SCALE GENOMIC DNA]</scope>
    <source>
        <strain evidence="4 5">R12B</strain>
    </source>
</reference>
<evidence type="ECO:0000259" key="3">
    <source>
        <dbReference type="Pfam" id="PF01408"/>
    </source>
</evidence>
<dbReference type="RefSeq" id="WP_057794530.1">
    <property type="nucleotide sequence ID" value="NZ_LAXJ01000016.1"/>
</dbReference>
<organism evidence="4 5">
    <name type="scientific">Roseovarius atlanticus</name>
    <dbReference type="NCBI Taxonomy" id="1641875"/>
    <lineage>
        <taxon>Bacteria</taxon>
        <taxon>Pseudomonadati</taxon>
        <taxon>Pseudomonadota</taxon>
        <taxon>Alphaproteobacteria</taxon>
        <taxon>Rhodobacterales</taxon>
        <taxon>Roseobacteraceae</taxon>
        <taxon>Roseovarius</taxon>
    </lineage>
</organism>
<keyword evidence="5" id="KW-1185">Reference proteome</keyword>
<dbReference type="Gene3D" id="3.40.50.720">
    <property type="entry name" value="NAD(P)-binding Rossmann-like Domain"/>
    <property type="match status" value="2"/>
</dbReference>
<dbReference type="EMBL" id="LAXJ01000016">
    <property type="protein sequence ID" value="KRS11898.1"/>
    <property type="molecule type" value="Genomic_DNA"/>
</dbReference>
<feature type="domain" description="Gfo/Idh/MocA-like oxidoreductase N-terminal" evidence="3">
    <location>
        <begin position="5"/>
        <end position="123"/>
    </location>
</feature>
<dbReference type="STRING" id="1641875.XM53_14535"/>
<evidence type="ECO:0000256" key="1">
    <source>
        <dbReference type="ARBA" id="ARBA00023002"/>
    </source>
</evidence>
<dbReference type="Gene3D" id="3.30.360.10">
    <property type="entry name" value="Dihydrodipicolinate Reductase, domain 2"/>
    <property type="match status" value="1"/>
</dbReference>
<dbReference type="Pfam" id="PF01370">
    <property type="entry name" value="Epimerase"/>
    <property type="match status" value="1"/>
</dbReference>
<keyword evidence="1" id="KW-0560">Oxidoreductase</keyword>
<evidence type="ECO:0000259" key="2">
    <source>
        <dbReference type="Pfam" id="PF01370"/>
    </source>
</evidence>
<sequence>MSKPISVGLIGAGYIASWHADALKATPGVTLAAVCDVSAGAAKALAAAHGARPFTSVEDLLASGVCDAVHILTPPHLHAALAIQCLECGLDVLVEKPVAESAEDTRRILDTAKRTGRRFSPGHNFLGLPAYTRMKAEMQAGEYGLISTAEITWALPLAPLRSGPFNLWLLREPKNLLLELGPHAFAFAHDLFGEIQVLSAQASYPVDLPVNDPRPQGFRILARAGGIDVTFHLTMVEVIDDRSVTLRGSSARARLDYAADVLTIERENASDLVLNPLNRQRRLAREHRRAGWSNAWVQLRSLNTLNPYGRSFRGMTAAIYGGSEDPRFSGDSALAVMQAIDAAINALPVEQMTPAAPAVQTHKPQPTAMVIGGTGFIGRALTRRLVADGRDVRVLSRGRTGPFPDLPDNIETVGVSLRDRDGLTEAMKGIDVVFNLAKALEDTWEEALENDVGVALRVADAAMDAGVKRLIYTGTIASYDMSDPSAKITEDTPFPADMTTRNLYARSKAECERQLLVRHRERGLPLVIARPGIVIGPGGPLQHWGIGRWHGAGAVRIWGHGRNILPFVLNDDIADGLVRMIDADVEGQSFNLVGDPMLSAQGYFKAIHEVLGAKIDVQSGNLYAFYAGDAVKYVLKKYALRRHGVVRPSLADWKSRAHFSRFVNDRPKDLLGWRPEPNRDAFIQRGIAEANLFGLDDSRSVGQT</sequence>
<evidence type="ECO:0000313" key="5">
    <source>
        <dbReference type="Proteomes" id="UP000051295"/>
    </source>
</evidence>
<accession>A0A0T5NSK6</accession>
<dbReference type="GO" id="GO:0000166">
    <property type="term" value="F:nucleotide binding"/>
    <property type="evidence" value="ECO:0007669"/>
    <property type="project" value="InterPro"/>
</dbReference>
<proteinExistence type="predicted"/>
<dbReference type="Pfam" id="PF01408">
    <property type="entry name" value="GFO_IDH_MocA"/>
    <property type="match status" value="1"/>
</dbReference>
<dbReference type="Proteomes" id="UP000051295">
    <property type="component" value="Unassembled WGS sequence"/>
</dbReference>
<dbReference type="AlphaFoldDB" id="A0A0T5NSK6"/>
<dbReference type="PANTHER" id="PTHR43818:SF11">
    <property type="entry name" value="BCDNA.GH03377"/>
    <property type="match status" value="1"/>
</dbReference>
<evidence type="ECO:0000313" key="4">
    <source>
        <dbReference type="EMBL" id="KRS11898.1"/>
    </source>
</evidence>
<dbReference type="InterPro" id="IPR000683">
    <property type="entry name" value="Gfo/Idh/MocA-like_OxRdtase_N"/>
</dbReference>
<dbReference type="PANTHER" id="PTHR43818">
    <property type="entry name" value="BCDNA.GH03377"/>
    <property type="match status" value="1"/>
</dbReference>
<comment type="caution">
    <text evidence="4">The sequence shown here is derived from an EMBL/GenBank/DDBJ whole genome shotgun (WGS) entry which is preliminary data.</text>
</comment>
<dbReference type="InterPro" id="IPR001509">
    <property type="entry name" value="Epimerase_deHydtase"/>
</dbReference>
<dbReference type="SUPFAM" id="SSF55347">
    <property type="entry name" value="Glyceraldehyde-3-phosphate dehydrogenase-like, C-terminal domain"/>
    <property type="match status" value="1"/>
</dbReference>
<gene>
    <name evidence="4" type="ORF">XM53_14535</name>
</gene>
<name>A0A0T5NSK6_9RHOB</name>
<dbReference type="PATRIC" id="fig|1641875.4.peg.710"/>
<dbReference type="GO" id="GO:0016491">
    <property type="term" value="F:oxidoreductase activity"/>
    <property type="evidence" value="ECO:0007669"/>
    <property type="project" value="UniProtKB-KW"/>
</dbReference>